<protein>
    <submittedName>
        <fullName evidence="1">Uncharacterized protein</fullName>
    </submittedName>
</protein>
<sequence length="295" mass="34009">MVLTSSGNCTWLSTMIERNSAFLNDPMKKSFSAHHMYPMFNAGSLLSGIGTKIQHWDVPNEDRKKDSFIQNVELQRSLSFVSPRGFLFRLNKDERTLSQRQGNIKRARRIHEKTDAREFYTTKVGREQQDASSIIQNSILQRRNLALKSASKLKELRVDGANLLKADGTPQHERLDVFSPIDFKARKDRATILPLLTKRHKTLGDDSVQRRRKAMDFKAYSPLSINSNQILPRKPEVLEMKAFDNFPKKKHRTEENIKFESNVVHQENDGIISEGTQKRRTIDVFLPAITTDEEL</sequence>
<evidence type="ECO:0000313" key="2">
    <source>
        <dbReference type="Proteomes" id="UP001163046"/>
    </source>
</evidence>
<comment type="caution">
    <text evidence="1">The sequence shown here is derived from an EMBL/GenBank/DDBJ whole genome shotgun (WGS) entry which is preliminary data.</text>
</comment>
<gene>
    <name evidence="1" type="ORF">OS493_034262</name>
</gene>
<organism evidence="1 2">
    <name type="scientific">Desmophyllum pertusum</name>
    <dbReference type="NCBI Taxonomy" id="174260"/>
    <lineage>
        <taxon>Eukaryota</taxon>
        <taxon>Metazoa</taxon>
        <taxon>Cnidaria</taxon>
        <taxon>Anthozoa</taxon>
        <taxon>Hexacorallia</taxon>
        <taxon>Scleractinia</taxon>
        <taxon>Caryophylliina</taxon>
        <taxon>Caryophylliidae</taxon>
        <taxon>Desmophyllum</taxon>
    </lineage>
</organism>
<accession>A0A9W9Z818</accession>
<proteinExistence type="predicted"/>
<keyword evidence="2" id="KW-1185">Reference proteome</keyword>
<reference evidence="1" key="1">
    <citation type="submission" date="2023-01" db="EMBL/GenBank/DDBJ databases">
        <title>Genome assembly of the deep-sea coral Lophelia pertusa.</title>
        <authorList>
            <person name="Herrera S."/>
            <person name="Cordes E."/>
        </authorList>
    </citation>
    <scope>NUCLEOTIDE SEQUENCE</scope>
    <source>
        <strain evidence="1">USNM1676648</strain>
        <tissue evidence="1">Polyp</tissue>
    </source>
</reference>
<dbReference type="AlphaFoldDB" id="A0A9W9Z818"/>
<evidence type="ECO:0000313" key="1">
    <source>
        <dbReference type="EMBL" id="KAJ7376525.1"/>
    </source>
</evidence>
<dbReference type="OrthoDB" id="5970379at2759"/>
<dbReference type="Proteomes" id="UP001163046">
    <property type="component" value="Unassembled WGS sequence"/>
</dbReference>
<dbReference type="EMBL" id="MU826397">
    <property type="protein sequence ID" value="KAJ7376525.1"/>
    <property type="molecule type" value="Genomic_DNA"/>
</dbReference>
<name>A0A9W9Z818_9CNID</name>